<dbReference type="EMBL" id="VIKT02000008">
    <property type="protein sequence ID" value="NHF62795.1"/>
    <property type="molecule type" value="Genomic_DNA"/>
</dbReference>
<comment type="caution">
    <text evidence="2">The sequence shown here is derived from an EMBL/GenBank/DDBJ whole genome shotgun (WGS) entry which is preliminary data.</text>
</comment>
<sequence length="86" mass="9376">MTASEPRPARKRLDDYTRRRLFLRIGQAIMVAGGIMGLVHWLTHLEAFGSEQPPLLLDLAIGYPMAALLLILGGAVASRKPKAPAK</sequence>
<keyword evidence="1" id="KW-0472">Membrane</keyword>
<dbReference type="RefSeq" id="WP_152582365.1">
    <property type="nucleotide sequence ID" value="NZ_VIKT02000008.1"/>
</dbReference>
<organism evidence="2 3">
    <name type="scientific">Microcella pacifica</name>
    <dbReference type="NCBI Taxonomy" id="2591847"/>
    <lineage>
        <taxon>Bacteria</taxon>
        <taxon>Bacillati</taxon>
        <taxon>Actinomycetota</taxon>
        <taxon>Actinomycetes</taxon>
        <taxon>Micrococcales</taxon>
        <taxon>Microbacteriaceae</taxon>
        <taxon>Microcella</taxon>
    </lineage>
</organism>
<reference evidence="2 3" key="2">
    <citation type="submission" date="2020-03" db="EMBL/GenBank/DDBJ databases">
        <title>Chryseoglobus sp. isolated from a deep-sea seamount.</title>
        <authorList>
            <person name="Zhang D.-C."/>
        </authorList>
    </citation>
    <scope>NUCLEOTIDE SEQUENCE [LARGE SCALE GENOMIC DNA]</scope>
    <source>
        <strain evidence="2 3">KN1116</strain>
    </source>
</reference>
<feature type="transmembrane region" description="Helical" evidence="1">
    <location>
        <begin position="21"/>
        <end position="43"/>
    </location>
</feature>
<dbReference type="AlphaFoldDB" id="A0A9E5MHT9"/>
<evidence type="ECO:0000313" key="3">
    <source>
        <dbReference type="Proteomes" id="UP000818266"/>
    </source>
</evidence>
<evidence type="ECO:0000313" key="2">
    <source>
        <dbReference type="EMBL" id="NHF62795.1"/>
    </source>
</evidence>
<evidence type="ECO:0000256" key="1">
    <source>
        <dbReference type="SAM" id="Phobius"/>
    </source>
</evidence>
<name>A0A9E5MHT9_9MICO</name>
<proteinExistence type="predicted"/>
<keyword evidence="1" id="KW-1133">Transmembrane helix</keyword>
<protein>
    <submittedName>
        <fullName evidence="2">Uncharacterized protein</fullName>
    </submittedName>
</protein>
<keyword evidence="1" id="KW-0812">Transmembrane</keyword>
<feature type="transmembrane region" description="Helical" evidence="1">
    <location>
        <begin position="55"/>
        <end position="77"/>
    </location>
</feature>
<accession>A0A9E5MHT9</accession>
<dbReference type="Proteomes" id="UP000818266">
    <property type="component" value="Unassembled WGS sequence"/>
</dbReference>
<gene>
    <name evidence="2" type="ORF">FK219_006025</name>
</gene>
<keyword evidence="3" id="KW-1185">Reference proteome</keyword>
<dbReference type="OrthoDB" id="5072236at2"/>
<reference evidence="2 3" key="1">
    <citation type="submission" date="2019-06" db="EMBL/GenBank/DDBJ databases">
        <authorList>
            <person name="De-Chao Zhang Q."/>
        </authorList>
    </citation>
    <scope>NUCLEOTIDE SEQUENCE [LARGE SCALE GENOMIC DNA]</scope>
    <source>
        <strain evidence="2 3">KN1116</strain>
    </source>
</reference>